<dbReference type="GO" id="GO:0004252">
    <property type="term" value="F:serine-type endopeptidase activity"/>
    <property type="evidence" value="ECO:0007669"/>
    <property type="project" value="InterPro"/>
</dbReference>
<organism evidence="3 4">
    <name type="scientific">Marine Group III euryarchaeote CG-Bathy1</name>
    <dbReference type="NCBI Taxonomy" id="1889001"/>
    <lineage>
        <taxon>Archaea</taxon>
        <taxon>Methanobacteriati</taxon>
        <taxon>Thermoplasmatota</taxon>
        <taxon>Thermoplasmata</taxon>
        <taxon>Candidatus Thermoprofundales</taxon>
    </lineage>
</organism>
<keyword evidence="2" id="KW-0812">Transmembrane</keyword>
<evidence type="ECO:0000256" key="2">
    <source>
        <dbReference type="SAM" id="Phobius"/>
    </source>
</evidence>
<dbReference type="GO" id="GO:0006465">
    <property type="term" value="P:signal peptide processing"/>
    <property type="evidence" value="ECO:0007669"/>
    <property type="project" value="InterPro"/>
</dbReference>
<keyword evidence="2" id="KW-0472">Membrane</keyword>
<dbReference type="Proteomes" id="UP000183815">
    <property type="component" value="Unassembled WGS sequence"/>
</dbReference>
<dbReference type="AlphaFoldDB" id="A0A1J5TM39"/>
<gene>
    <name evidence="3" type="ORF">BEU04_02590</name>
</gene>
<feature type="compositionally biased region" description="Basic and acidic residues" evidence="1">
    <location>
        <begin position="164"/>
        <end position="176"/>
    </location>
</feature>
<dbReference type="CDD" id="cd06530">
    <property type="entry name" value="S26_SPase_I"/>
    <property type="match status" value="1"/>
</dbReference>
<name>A0A1J5TM39_9ARCH</name>
<evidence type="ECO:0000256" key="1">
    <source>
        <dbReference type="SAM" id="MobiDB-lite"/>
    </source>
</evidence>
<feature type="transmembrane region" description="Helical" evidence="2">
    <location>
        <begin position="16"/>
        <end position="34"/>
    </location>
</feature>
<feature type="compositionally biased region" description="Polar residues" evidence="1">
    <location>
        <begin position="183"/>
        <end position="192"/>
    </location>
</feature>
<protein>
    <recommendedName>
        <fullName evidence="5">S26 family signal peptidase</fullName>
    </recommendedName>
</protein>
<proteinExistence type="predicted"/>
<reference evidence="3 4" key="1">
    <citation type="submission" date="2016-08" db="EMBL/GenBank/DDBJ databases">
        <title>New Insights into Marine Group III Euryarchaeota, from dark to light.</title>
        <authorList>
            <person name="Haro-Moreno J.M."/>
            <person name="Rodriguez-Valera F."/>
            <person name="Lopez-Garcia P."/>
            <person name="Moreira D."/>
            <person name="Martin-Cuadrado A.B."/>
        </authorList>
    </citation>
    <scope>NUCLEOTIDE SEQUENCE [LARGE SCALE GENOMIC DNA]</scope>
    <source>
        <strain evidence="3">CG-Bathy1</strain>
    </source>
</reference>
<comment type="caution">
    <text evidence="3">The sequence shown here is derived from an EMBL/GenBank/DDBJ whole genome shotgun (WGS) entry which is preliminary data.</text>
</comment>
<accession>A0A1J5TM39</accession>
<dbReference type="EMBL" id="MIYU01000018">
    <property type="protein sequence ID" value="OIR14780.1"/>
    <property type="molecule type" value="Genomic_DNA"/>
</dbReference>
<evidence type="ECO:0008006" key="5">
    <source>
        <dbReference type="Google" id="ProtNLM"/>
    </source>
</evidence>
<feature type="transmembrane region" description="Helical" evidence="2">
    <location>
        <begin position="246"/>
        <end position="265"/>
    </location>
</feature>
<feature type="region of interest" description="Disordered" evidence="1">
    <location>
        <begin position="164"/>
        <end position="200"/>
    </location>
</feature>
<evidence type="ECO:0000313" key="3">
    <source>
        <dbReference type="EMBL" id="OIR14780.1"/>
    </source>
</evidence>
<dbReference type="InterPro" id="IPR019533">
    <property type="entry name" value="Peptidase_S26"/>
</dbReference>
<sequence length="283" mass="32098">MEDEEDNILLSLSKDVVSAFLVVGLVFVFGFLYTSNWPPMVVIESGSMQHDDNADYQEPPYHHIGTIDTGDLVLVKEVDNEDIVTYLEGKKTGYEKYGDYGDVIIYYKNNLREHEGVPTTPVIHRVMCWIDVLENGTYYVKETDRYYEDDLVIEEIGVDFAKHGEGDSHGRPDLKRSGYLTKGDSQYNPSVDQKSHLDSSGARVEPILPEEIIGKAKGELPWFGLIKLKVTQGDNYDKAPEECKKMLIIGLLAIFVGPYIVSKAWEKYNMNNNGRGNTKNREE</sequence>
<keyword evidence="2" id="KW-1133">Transmembrane helix</keyword>
<evidence type="ECO:0000313" key="4">
    <source>
        <dbReference type="Proteomes" id="UP000183815"/>
    </source>
</evidence>